<dbReference type="GO" id="GO:0005776">
    <property type="term" value="C:autophagosome"/>
    <property type="evidence" value="ECO:0007669"/>
    <property type="project" value="TreeGrafter"/>
</dbReference>
<evidence type="ECO:0000256" key="4">
    <source>
        <dbReference type="ARBA" id="ARBA00022777"/>
    </source>
</evidence>
<dbReference type="PANTHER" id="PTHR24348:SF22">
    <property type="entry name" value="NON-SPECIFIC SERINE_THREONINE PROTEIN KINASE"/>
    <property type="match status" value="1"/>
</dbReference>
<keyword evidence="9" id="KW-1185">Reference proteome</keyword>
<dbReference type="GO" id="GO:0000045">
    <property type="term" value="P:autophagosome assembly"/>
    <property type="evidence" value="ECO:0007669"/>
    <property type="project" value="TreeGrafter"/>
</dbReference>
<dbReference type="OrthoDB" id="541276at2759"/>
<dbReference type="EC" id="2.7.11.1" evidence="1"/>
<evidence type="ECO:0000256" key="2">
    <source>
        <dbReference type="ARBA" id="ARBA00022679"/>
    </source>
</evidence>
<dbReference type="InterPro" id="IPR000719">
    <property type="entry name" value="Prot_kinase_dom"/>
</dbReference>
<dbReference type="GO" id="GO:0000407">
    <property type="term" value="C:phagophore assembly site"/>
    <property type="evidence" value="ECO:0007669"/>
    <property type="project" value="TreeGrafter"/>
</dbReference>
<dbReference type="PANTHER" id="PTHR24348">
    <property type="entry name" value="SERINE/THREONINE-PROTEIN KINASE UNC-51-RELATED"/>
    <property type="match status" value="1"/>
</dbReference>
<dbReference type="InterPro" id="IPR008271">
    <property type="entry name" value="Ser/Thr_kinase_AS"/>
</dbReference>
<dbReference type="Gene3D" id="1.10.510.10">
    <property type="entry name" value="Transferase(Phosphotransferase) domain 1"/>
    <property type="match status" value="1"/>
</dbReference>
<evidence type="ECO:0000256" key="5">
    <source>
        <dbReference type="ARBA" id="ARBA00022840"/>
    </source>
</evidence>
<feature type="binding site" evidence="6">
    <location>
        <position position="80"/>
    </location>
    <ligand>
        <name>ATP</name>
        <dbReference type="ChEBI" id="CHEBI:30616"/>
    </ligand>
</feature>
<name>A0A1E3PM22_9ASCO</name>
<gene>
    <name evidence="8" type="ORF">NADFUDRAFT_51155</name>
</gene>
<keyword evidence="4 8" id="KW-0418">Kinase</keyword>
<dbReference type="SUPFAM" id="SSF56112">
    <property type="entry name" value="Protein kinase-like (PK-like)"/>
    <property type="match status" value="1"/>
</dbReference>
<evidence type="ECO:0000256" key="1">
    <source>
        <dbReference type="ARBA" id="ARBA00012513"/>
    </source>
</evidence>
<evidence type="ECO:0000259" key="7">
    <source>
        <dbReference type="PROSITE" id="PS50011"/>
    </source>
</evidence>
<accession>A0A1E3PM22</accession>
<sequence>MLTVPPLPRPDEYPSFLNEWNSTFAHPTLDSNNCKPLDTLSGCLLGYTGFCITSRLGVGAYGIVYKAHHTANPRTHYAIKAIPLLLGSGVVSAPTPRPGTNIIPCKALVGAHELNSLDTLMTYPPAYREALIHQRLSCDNEHILQLESVHHSETHVYMVLEYCDTDLFDAITRLDRYSPLVHHGELVKSIFLQIADALLHCHQSGIYHCDLKPENILLQNCGTRAKLADFGLASHTKITSDKGTGSWSYMAPETIPVTISYAAPTLTTPYETAKSDVWALGVILVNLLCGANPWLRANKSSDPIFAAYASGEKSLAEILPLPTPIICILNQVFEVDPNKRISLINFRNAVRAWGDKEKNNNGLDEPVAKTSASFSYPSMDILSKVDILLCDEMALTAQVNSSTPDSHYVSSALDSHGTPNVAPLLPPFELTIDSFTTCPPSPAMSFDSEPLEIGQVLPCLDIPSTPPSLEYWISPSSDSFNLNGTSTPKTISFISLDETIIPTLPSPKLKLEHTQYWEDLPCDMNSNIPFSWENSTTWV</sequence>
<evidence type="ECO:0000256" key="3">
    <source>
        <dbReference type="ARBA" id="ARBA00022741"/>
    </source>
</evidence>
<evidence type="ECO:0000313" key="9">
    <source>
        <dbReference type="Proteomes" id="UP000095009"/>
    </source>
</evidence>
<dbReference type="GO" id="GO:0010506">
    <property type="term" value="P:regulation of autophagy"/>
    <property type="evidence" value="ECO:0007669"/>
    <property type="project" value="InterPro"/>
</dbReference>
<dbReference type="PROSITE" id="PS00107">
    <property type="entry name" value="PROTEIN_KINASE_ATP"/>
    <property type="match status" value="1"/>
</dbReference>
<dbReference type="Proteomes" id="UP000095009">
    <property type="component" value="Unassembled WGS sequence"/>
</dbReference>
<feature type="domain" description="Protein kinase" evidence="7">
    <location>
        <begin position="50"/>
        <end position="354"/>
    </location>
</feature>
<evidence type="ECO:0000313" key="8">
    <source>
        <dbReference type="EMBL" id="ODQ65877.1"/>
    </source>
</evidence>
<dbReference type="GO" id="GO:0005829">
    <property type="term" value="C:cytosol"/>
    <property type="evidence" value="ECO:0007669"/>
    <property type="project" value="TreeGrafter"/>
</dbReference>
<dbReference type="GO" id="GO:0004674">
    <property type="term" value="F:protein serine/threonine kinase activity"/>
    <property type="evidence" value="ECO:0007669"/>
    <property type="project" value="UniProtKB-EC"/>
</dbReference>
<dbReference type="EMBL" id="KV454409">
    <property type="protein sequence ID" value="ODQ65877.1"/>
    <property type="molecule type" value="Genomic_DNA"/>
</dbReference>
<dbReference type="InterPro" id="IPR017441">
    <property type="entry name" value="Protein_kinase_ATP_BS"/>
</dbReference>
<dbReference type="STRING" id="857566.A0A1E3PM22"/>
<dbReference type="AlphaFoldDB" id="A0A1E3PM22"/>
<dbReference type="PROSITE" id="PS00108">
    <property type="entry name" value="PROTEIN_KINASE_ST"/>
    <property type="match status" value="1"/>
</dbReference>
<keyword evidence="3 6" id="KW-0547">Nucleotide-binding</keyword>
<evidence type="ECO:0000256" key="6">
    <source>
        <dbReference type="PROSITE-ProRule" id="PRU10141"/>
    </source>
</evidence>
<dbReference type="GO" id="GO:0016020">
    <property type="term" value="C:membrane"/>
    <property type="evidence" value="ECO:0007669"/>
    <property type="project" value="TreeGrafter"/>
</dbReference>
<dbReference type="SMART" id="SM00220">
    <property type="entry name" value="S_TKc"/>
    <property type="match status" value="1"/>
</dbReference>
<keyword evidence="5 6" id="KW-0067">ATP-binding</keyword>
<dbReference type="InterPro" id="IPR011009">
    <property type="entry name" value="Kinase-like_dom_sf"/>
</dbReference>
<keyword evidence="2" id="KW-0808">Transferase</keyword>
<dbReference type="GO" id="GO:0005524">
    <property type="term" value="F:ATP binding"/>
    <property type="evidence" value="ECO:0007669"/>
    <property type="project" value="UniProtKB-UniRule"/>
</dbReference>
<protein>
    <recommendedName>
        <fullName evidence="1">non-specific serine/threonine protein kinase</fullName>
        <ecNumber evidence="1">2.7.11.1</ecNumber>
    </recommendedName>
</protein>
<reference evidence="8 9" key="1">
    <citation type="journal article" date="2016" name="Proc. Natl. Acad. Sci. U.S.A.">
        <title>Comparative genomics of biotechnologically important yeasts.</title>
        <authorList>
            <person name="Riley R."/>
            <person name="Haridas S."/>
            <person name="Wolfe K.H."/>
            <person name="Lopes M.R."/>
            <person name="Hittinger C.T."/>
            <person name="Goeker M."/>
            <person name="Salamov A.A."/>
            <person name="Wisecaver J.H."/>
            <person name="Long T.M."/>
            <person name="Calvey C.H."/>
            <person name="Aerts A.L."/>
            <person name="Barry K.W."/>
            <person name="Choi C."/>
            <person name="Clum A."/>
            <person name="Coughlan A.Y."/>
            <person name="Deshpande S."/>
            <person name="Douglass A.P."/>
            <person name="Hanson S.J."/>
            <person name="Klenk H.-P."/>
            <person name="LaButti K.M."/>
            <person name="Lapidus A."/>
            <person name="Lindquist E.A."/>
            <person name="Lipzen A.M."/>
            <person name="Meier-Kolthoff J.P."/>
            <person name="Ohm R.A."/>
            <person name="Otillar R.P."/>
            <person name="Pangilinan J.L."/>
            <person name="Peng Y."/>
            <person name="Rokas A."/>
            <person name="Rosa C.A."/>
            <person name="Scheuner C."/>
            <person name="Sibirny A.A."/>
            <person name="Slot J.C."/>
            <person name="Stielow J.B."/>
            <person name="Sun H."/>
            <person name="Kurtzman C.P."/>
            <person name="Blackwell M."/>
            <person name="Grigoriev I.V."/>
            <person name="Jeffries T.W."/>
        </authorList>
    </citation>
    <scope>NUCLEOTIDE SEQUENCE [LARGE SCALE GENOMIC DNA]</scope>
    <source>
        <strain evidence="8 9">DSM 6958</strain>
    </source>
</reference>
<proteinExistence type="predicted"/>
<organism evidence="8 9">
    <name type="scientific">Nadsonia fulvescens var. elongata DSM 6958</name>
    <dbReference type="NCBI Taxonomy" id="857566"/>
    <lineage>
        <taxon>Eukaryota</taxon>
        <taxon>Fungi</taxon>
        <taxon>Dikarya</taxon>
        <taxon>Ascomycota</taxon>
        <taxon>Saccharomycotina</taxon>
        <taxon>Dipodascomycetes</taxon>
        <taxon>Dipodascales</taxon>
        <taxon>Dipodascales incertae sedis</taxon>
        <taxon>Nadsonia</taxon>
    </lineage>
</organism>
<dbReference type="InterPro" id="IPR045269">
    <property type="entry name" value="Atg1-like"/>
</dbReference>
<dbReference type="PROSITE" id="PS50011">
    <property type="entry name" value="PROTEIN_KINASE_DOM"/>
    <property type="match status" value="1"/>
</dbReference>
<dbReference type="Pfam" id="PF00069">
    <property type="entry name" value="Pkinase"/>
    <property type="match status" value="1"/>
</dbReference>